<evidence type="ECO:0000313" key="2">
    <source>
        <dbReference type="Proteomes" id="UP000790377"/>
    </source>
</evidence>
<protein>
    <submittedName>
        <fullName evidence="1">Uncharacterized protein</fullName>
    </submittedName>
</protein>
<name>A0ACB8A784_9AGAM</name>
<gene>
    <name evidence="1" type="ORF">BJ138DRAFT_1156494</name>
</gene>
<organism evidence="1 2">
    <name type="scientific">Hygrophoropsis aurantiaca</name>
    <dbReference type="NCBI Taxonomy" id="72124"/>
    <lineage>
        <taxon>Eukaryota</taxon>
        <taxon>Fungi</taxon>
        <taxon>Dikarya</taxon>
        <taxon>Basidiomycota</taxon>
        <taxon>Agaricomycotina</taxon>
        <taxon>Agaricomycetes</taxon>
        <taxon>Agaricomycetidae</taxon>
        <taxon>Boletales</taxon>
        <taxon>Coniophorineae</taxon>
        <taxon>Hygrophoropsidaceae</taxon>
        <taxon>Hygrophoropsis</taxon>
    </lineage>
</organism>
<comment type="caution">
    <text evidence="1">The sequence shown here is derived from an EMBL/GenBank/DDBJ whole genome shotgun (WGS) entry which is preliminary data.</text>
</comment>
<evidence type="ECO:0000313" key="1">
    <source>
        <dbReference type="EMBL" id="KAH7908929.1"/>
    </source>
</evidence>
<sequence length="94" mass="9984">MTFKVTFATPPVASKGFLPLLAAAFAKAPTFAQMAPVSTVTPAAMQSLEKSIPSGIPFDIQFIAFSCQSTSARLTRPLTIHANSTVMQVVLRGR</sequence>
<accession>A0ACB8A784</accession>
<keyword evidence="2" id="KW-1185">Reference proteome</keyword>
<reference evidence="1" key="1">
    <citation type="journal article" date="2021" name="New Phytol.">
        <title>Evolutionary innovations through gain and loss of genes in the ectomycorrhizal Boletales.</title>
        <authorList>
            <person name="Wu G."/>
            <person name="Miyauchi S."/>
            <person name="Morin E."/>
            <person name="Kuo A."/>
            <person name="Drula E."/>
            <person name="Varga T."/>
            <person name="Kohler A."/>
            <person name="Feng B."/>
            <person name="Cao Y."/>
            <person name="Lipzen A."/>
            <person name="Daum C."/>
            <person name="Hundley H."/>
            <person name="Pangilinan J."/>
            <person name="Johnson J."/>
            <person name="Barry K."/>
            <person name="LaButti K."/>
            <person name="Ng V."/>
            <person name="Ahrendt S."/>
            <person name="Min B."/>
            <person name="Choi I.G."/>
            <person name="Park H."/>
            <person name="Plett J.M."/>
            <person name="Magnuson J."/>
            <person name="Spatafora J.W."/>
            <person name="Nagy L.G."/>
            <person name="Henrissat B."/>
            <person name="Grigoriev I.V."/>
            <person name="Yang Z.L."/>
            <person name="Xu J."/>
            <person name="Martin F.M."/>
        </authorList>
    </citation>
    <scope>NUCLEOTIDE SEQUENCE</scope>
    <source>
        <strain evidence="1">ATCC 28755</strain>
    </source>
</reference>
<dbReference type="Proteomes" id="UP000790377">
    <property type="component" value="Unassembled WGS sequence"/>
</dbReference>
<proteinExistence type="predicted"/>
<dbReference type="EMBL" id="MU267789">
    <property type="protein sequence ID" value="KAH7908929.1"/>
    <property type="molecule type" value="Genomic_DNA"/>
</dbReference>